<comment type="caution">
    <text evidence="2">The sequence shown here is derived from an EMBL/GenBank/DDBJ whole genome shotgun (WGS) entry which is preliminary data.</text>
</comment>
<sequence>MSSEGNAASEQAAMKLTFLGTRGYIEAANRRHRRHSALLVTYYDTDVMIDCGADWKGEFQEIGPDAIVLTHAHPDHAFGLQDGTDCPVYATAATWSSIEDYPIDNCTEVKPRVRFEIGGVNFEAFPVMHSLRAPAVGYRIEAGRKTIFYVPDVVDVHDREAALAGCELFIGDGATLTKSLVRRHDDKLFGHTTVRAQIGWCQEAGIPRALFTHCGSEIVEGDERTLGPKVEEMGRERGVDAAIAHDGMSVVLR</sequence>
<dbReference type="SUPFAM" id="SSF56281">
    <property type="entry name" value="Metallo-hydrolase/oxidoreductase"/>
    <property type="match status" value="1"/>
</dbReference>
<evidence type="ECO:0000259" key="1">
    <source>
        <dbReference type="SMART" id="SM00849"/>
    </source>
</evidence>
<protein>
    <submittedName>
        <fullName evidence="2">Phosphoribosyl 1,2-cyclic phosphodiesterase</fullName>
    </submittedName>
</protein>
<dbReference type="PANTHER" id="PTHR42663:SF6">
    <property type="entry name" value="HYDROLASE C777.06C-RELATED"/>
    <property type="match status" value="1"/>
</dbReference>
<dbReference type="AlphaFoldDB" id="A0A397PHJ2"/>
<accession>A0A397PHJ2</accession>
<name>A0A397PHJ2_9HYPH</name>
<organism evidence="2 3">
    <name type="scientific">Dichotomicrobium thermohalophilum</name>
    <dbReference type="NCBI Taxonomy" id="933063"/>
    <lineage>
        <taxon>Bacteria</taxon>
        <taxon>Pseudomonadati</taxon>
        <taxon>Pseudomonadota</taxon>
        <taxon>Alphaproteobacteria</taxon>
        <taxon>Hyphomicrobiales</taxon>
        <taxon>Hyphomicrobiaceae</taxon>
        <taxon>Dichotomicrobium</taxon>
    </lineage>
</organism>
<gene>
    <name evidence="2" type="ORF">BXY53_2427</name>
</gene>
<feature type="domain" description="Metallo-beta-lactamase" evidence="1">
    <location>
        <begin position="34"/>
        <end position="191"/>
    </location>
</feature>
<keyword evidence="3" id="KW-1185">Reference proteome</keyword>
<dbReference type="InterPro" id="IPR036866">
    <property type="entry name" value="RibonucZ/Hydroxyglut_hydro"/>
</dbReference>
<dbReference type="SMART" id="SM00849">
    <property type="entry name" value="Lactamase_B"/>
    <property type="match status" value="1"/>
</dbReference>
<dbReference type="Proteomes" id="UP000266273">
    <property type="component" value="Unassembled WGS sequence"/>
</dbReference>
<dbReference type="Pfam" id="PF12706">
    <property type="entry name" value="Lactamase_B_2"/>
    <property type="match status" value="1"/>
</dbReference>
<dbReference type="InterPro" id="IPR001279">
    <property type="entry name" value="Metallo-B-lactamas"/>
</dbReference>
<evidence type="ECO:0000313" key="3">
    <source>
        <dbReference type="Proteomes" id="UP000266273"/>
    </source>
</evidence>
<reference evidence="2 3" key="1">
    <citation type="submission" date="2018-08" db="EMBL/GenBank/DDBJ databases">
        <title>Genomic Encyclopedia of Archaeal and Bacterial Type Strains, Phase II (KMG-II): from individual species to whole genera.</title>
        <authorList>
            <person name="Goeker M."/>
        </authorList>
    </citation>
    <scope>NUCLEOTIDE SEQUENCE [LARGE SCALE GENOMIC DNA]</scope>
    <source>
        <strain evidence="2 3">DSM 5002</strain>
    </source>
</reference>
<evidence type="ECO:0000313" key="2">
    <source>
        <dbReference type="EMBL" id="RIA47349.1"/>
    </source>
</evidence>
<proteinExistence type="predicted"/>
<dbReference type="EMBL" id="QXDF01000003">
    <property type="protein sequence ID" value="RIA47349.1"/>
    <property type="molecule type" value="Genomic_DNA"/>
</dbReference>
<dbReference type="PANTHER" id="PTHR42663">
    <property type="entry name" value="HYDROLASE C777.06C-RELATED-RELATED"/>
    <property type="match status" value="1"/>
</dbReference>
<dbReference type="Gene3D" id="3.60.15.10">
    <property type="entry name" value="Ribonuclease Z/Hydroxyacylglutathione hydrolase-like"/>
    <property type="match status" value="1"/>
</dbReference>